<dbReference type="SUPFAM" id="SSF63829">
    <property type="entry name" value="Calcium-dependent phosphotriesterase"/>
    <property type="match status" value="1"/>
</dbReference>
<comment type="caution">
    <text evidence="1">The sequence shown here is derived from an EMBL/GenBank/DDBJ whole genome shotgun (WGS) entry which is preliminary data.</text>
</comment>
<keyword evidence="2" id="KW-1185">Reference proteome</keyword>
<sequence length="365" mass="42669">MSLKIIEFKVILIFGILSIILSCSGQTKTKNFNTPEKTIALGKTVSKIEKKILIIFQDSKNNLWFGGNDNGVYKYDDKSLVLYTEKDKLIENNVWGIQEDRFGNIYFDTAEGVSKFDGQQFTTLNVVENSSFKNEWKLEPNDLWFRMGWNNSGPYRFDGENLYHLQFPKNIIEDKFYSINPNVSYNPYGVYHIYKDSKGNMWFGTSNLGVYKYDGNNIRWMFEKHLTETPDGGSFGIRSIIEDKDGFIWICNPKYKFKILPDNTKTNDLKQINYQREFGIEIKNLKSLYFMSMTIDNKGDLWMVTYDNGVWRKNENELIHYPIKDGDTEVLLFSIYNDNQGTLWLGTHNAGVYKFNGESFEKFEL</sequence>
<reference evidence="2" key="1">
    <citation type="journal article" date="2019" name="Int. J. Syst. Evol. Microbiol.">
        <title>The Global Catalogue of Microorganisms (GCM) 10K type strain sequencing project: providing services to taxonomists for standard genome sequencing and annotation.</title>
        <authorList>
            <consortium name="The Broad Institute Genomics Platform"/>
            <consortium name="The Broad Institute Genome Sequencing Center for Infectious Disease"/>
            <person name="Wu L."/>
            <person name="Ma J."/>
        </authorList>
    </citation>
    <scope>NUCLEOTIDE SEQUENCE [LARGE SCALE GENOMIC DNA]</scope>
    <source>
        <strain evidence="2">JCM 17452</strain>
    </source>
</reference>
<dbReference type="Gene3D" id="2.130.10.10">
    <property type="entry name" value="YVTN repeat-like/Quinoprotein amine dehydrogenase"/>
    <property type="match status" value="2"/>
</dbReference>
<dbReference type="Proteomes" id="UP001500027">
    <property type="component" value="Unassembled WGS sequence"/>
</dbReference>
<accession>A0ABP8E7I4</accession>
<dbReference type="EMBL" id="BAABAV010000001">
    <property type="protein sequence ID" value="GAA4268200.1"/>
    <property type="molecule type" value="Genomic_DNA"/>
</dbReference>
<evidence type="ECO:0000313" key="1">
    <source>
        <dbReference type="EMBL" id="GAA4268200.1"/>
    </source>
</evidence>
<organism evidence="1 2">
    <name type="scientific">Hyunsoonleella aestuarii</name>
    <dbReference type="NCBI Taxonomy" id="912802"/>
    <lineage>
        <taxon>Bacteria</taxon>
        <taxon>Pseudomonadati</taxon>
        <taxon>Bacteroidota</taxon>
        <taxon>Flavobacteriia</taxon>
        <taxon>Flavobacteriales</taxon>
        <taxon>Flavobacteriaceae</taxon>
    </lineage>
</organism>
<dbReference type="Pfam" id="PF07494">
    <property type="entry name" value="Reg_prop"/>
    <property type="match status" value="2"/>
</dbReference>
<evidence type="ECO:0008006" key="3">
    <source>
        <dbReference type="Google" id="ProtNLM"/>
    </source>
</evidence>
<dbReference type="RefSeq" id="WP_139002162.1">
    <property type="nucleotide sequence ID" value="NZ_BAABAV010000001.1"/>
</dbReference>
<dbReference type="InterPro" id="IPR011110">
    <property type="entry name" value="Reg_prop"/>
</dbReference>
<name>A0ABP8E7I4_9FLAO</name>
<gene>
    <name evidence="1" type="ORF">GCM10022257_03010</name>
</gene>
<dbReference type="PROSITE" id="PS51257">
    <property type="entry name" value="PROKAR_LIPOPROTEIN"/>
    <property type="match status" value="1"/>
</dbReference>
<dbReference type="InterPro" id="IPR015943">
    <property type="entry name" value="WD40/YVTN_repeat-like_dom_sf"/>
</dbReference>
<evidence type="ECO:0000313" key="2">
    <source>
        <dbReference type="Proteomes" id="UP001500027"/>
    </source>
</evidence>
<proteinExistence type="predicted"/>
<protein>
    <recommendedName>
        <fullName evidence="3">Diguanylate cyclase</fullName>
    </recommendedName>
</protein>